<reference evidence="1 2" key="1">
    <citation type="submission" date="2015-02" db="EMBL/GenBank/DDBJ databases">
        <title>Single-cell genomics of uncultivated deep-branching MTB reveals a conserved set of magnetosome genes.</title>
        <authorList>
            <person name="Kolinko S."/>
            <person name="Richter M."/>
            <person name="Glockner F.O."/>
            <person name="Brachmann A."/>
            <person name="Schuler D."/>
        </authorList>
    </citation>
    <scope>NUCLEOTIDE SEQUENCE [LARGE SCALE GENOMIC DNA]</scope>
    <source>
        <strain evidence="1">SKK-01</strain>
    </source>
</reference>
<proteinExistence type="predicted"/>
<sequence>MKKRIQYPKELKARVALEALKETKTIAELSPSSAIRVKKQLFFRF</sequence>
<dbReference type="AlphaFoldDB" id="A0A0F0CLI8"/>
<evidence type="ECO:0000313" key="1">
    <source>
        <dbReference type="EMBL" id="KJJ84173.1"/>
    </source>
</evidence>
<evidence type="ECO:0008006" key="3">
    <source>
        <dbReference type="Google" id="ProtNLM"/>
    </source>
</evidence>
<gene>
    <name evidence="1" type="ORF">OMAG_001959</name>
</gene>
<accession>A0A0F0CLI8</accession>
<dbReference type="EMBL" id="JYNY01000396">
    <property type="protein sequence ID" value="KJJ84173.1"/>
    <property type="molecule type" value="Genomic_DNA"/>
</dbReference>
<evidence type="ECO:0000313" key="2">
    <source>
        <dbReference type="Proteomes" id="UP000033428"/>
    </source>
</evidence>
<name>A0A0F0CLI8_9BACT</name>
<organism evidence="1 2">
    <name type="scientific">Candidatus Omnitrophus magneticus</name>
    <dbReference type="NCBI Taxonomy" id="1609969"/>
    <lineage>
        <taxon>Bacteria</taxon>
        <taxon>Pseudomonadati</taxon>
        <taxon>Candidatus Omnitrophota</taxon>
        <taxon>Candidatus Omnitrophus</taxon>
    </lineage>
</organism>
<dbReference type="Proteomes" id="UP000033428">
    <property type="component" value="Unassembled WGS sequence"/>
</dbReference>
<comment type="caution">
    <text evidence="1">The sequence shown here is derived from an EMBL/GenBank/DDBJ whole genome shotgun (WGS) entry which is preliminary data.</text>
</comment>
<keyword evidence="2" id="KW-1185">Reference proteome</keyword>
<protein>
    <recommendedName>
        <fullName evidence="3">Transposase</fullName>
    </recommendedName>
</protein>